<dbReference type="EMBL" id="BMMI01000012">
    <property type="protein sequence ID" value="GGL83683.1"/>
    <property type="molecule type" value="Genomic_DNA"/>
</dbReference>
<sequence>MESGTVPRMATPEALADYRQPLDRYNQRIDEIADTLRGAPRPDILRALIEATAEISACVPVRQLEVMARRISDGEDTDEPAEEWHIA</sequence>
<keyword evidence="2" id="KW-1185">Reference proteome</keyword>
<protein>
    <submittedName>
        <fullName evidence="1">Uncharacterized protein</fullName>
    </submittedName>
</protein>
<evidence type="ECO:0000313" key="2">
    <source>
        <dbReference type="Proteomes" id="UP000648663"/>
    </source>
</evidence>
<reference evidence="2" key="1">
    <citation type="journal article" date="2019" name="Int. J. Syst. Evol. Microbiol.">
        <title>The Global Catalogue of Microorganisms (GCM) 10K type strain sequencing project: providing services to taxonomists for standard genome sequencing and annotation.</title>
        <authorList>
            <consortium name="The Broad Institute Genomics Platform"/>
            <consortium name="The Broad Institute Genome Sequencing Center for Infectious Disease"/>
            <person name="Wu L."/>
            <person name="Ma J."/>
        </authorList>
    </citation>
    <scope>NUCLEOTIDE SEQUENCE [LARGE SCALE GENOMIC DNA]</scope>
    <source>
        <strain evidence="2">CGMCC 4.5581</strain>
    </source>
</reference>
<proteinExistence type="predicted"/>
<evidence type="ECO:0000313" key="1">
    <source>
        <dbReference type="EMBL" id="GGL83683.1"/>
    </source>
</evidence>
<accession>A0ABQ2GBC5</accession>
<name>A0ABQ2GBC5_9ACTN</name>
<gene>
    <name evidence="1" type="ORF">GCM10011589_45120</name>
</gene>
<dbReference type="Proteomes" id="UP000648663">
    <property type="component" value="Unassembled WGS sequence"/>
</dbReference>
<comment type="caution">
    <text evidence="1">The sequence shown here is derived from an EMBL/GenBank/DDBJ whole genome shotgun (WGS) entry which is preliminary data.</text>
</comment>
<organism evidence="1 2">
    <name type="scientific">Modestobacter marinus</name>
    <dbReference type="NCBI Taxonomy" id="477641"/>
    <lineage>
        <taxon>Bacteria</taxon>
        <taxon>Bacillati</taxon>
        <taxon>Actinomycetota</taxon>
        <taxon>Actinomycetes</taxon>
        <taxon>Geodermatophilales</taxon>
        <taxon>Geodermatophilaceae</taxon>
        <taxon>Modestobacter</taxon>
    </lineage>
</organism>